<gene>
    <name evidence="10" type="primary">folA</name>
    <name evidence="10" type="ORF">CGLY_12680</name>
</gene>
<evidence type="ECO:0000256" key="6">
    <source>
        <dbReference type="ARBA" id="ARBA00023002"/>
    </source>
</evidence>
<dbReference type="PROSITE" id="PS00075">
    <property type="entry name" value="DHFR_1"/>
    <property type="match status" value="1"/>
</dbReference>
<keyword evidence="11" id="KW-1185">Reference proteome</keyword>
<evidence type="ECO:0000256" key="8">
    <source>
        <dbReference type="SAM" id="MobiDB-lite"/>
    </source>
</evidence>
<keyword evidence="6 10" id="KW-0560">Oxidoreductase</keyword>
<keyword evidence="5" id="KW-0521">NADP</keyword>
<evidence type="ECO:0000259" key="9">
    <source>
        <dbReference type="PROSITE" id="PS51330"/>
    </source>
</evidence>
<dbReference type="eggNOG" id="COG0262">
    <property type="taxonomic scope" value="Bacteria"/>
</dbReference>
<evidence type="ECO:0000313" key="10">
    <source>
        <dbReference type="EMBL" id="AHW64976.1"/>
    </source>
</evidence>
<comment type="pathway">
    <text evidence="1">Cofactor biosynthesis; tetrahydrofolate biosynthesis; 5,6,7,8-tetrahydrofolate from 7,8-dihydrofolate: step 1/1.</text>
</comment>
<dbReference type="InterPro" id="IPR001796">
    <property type="entry name" value="DHFR_dom"/>
</dbReference>
<dbReference type="GO" id="GO:0006730">
    <property type="term" value="P:one-carbon metabolic process"/>
    <property type="evidence" value="ECO:0007669"/>
    <property type="project" value="UniProtKB-KW"/>
</dbReference>
<dbReference type="InterPro" id="IPR012259">
    <property type="entry name" value="DHFR"/>
</dbReference>
<evidence type="ECO:0000256" key="1">
    <source>
        <dbReference type="ARBA" id="ARBA00004903"/>
    </source>
</evidence>
<dbReference type="GO" id="GO:0046655">
    <property type="term" value="P:folic acid metabolic process"/>
    <property type="evidence" value="ECO:0007669"/>
    <property type="project" value="TreeGrafter"/>
</dbReference>
<dbReference type="EC" id="1.5.1.3" evidence="3"/>
<dbReference type="PANTHER" id="PTHR48069:SF3">
    <property type="entry name" value="DIHYDROFOLATE REDUCTASE"/>
    <property type="match status" value="1"/>
</dbReference>
<dbReference type="GO" id="GO:0046452">
    <property type="term" value="P:dihydrofolate metabolic process"/>
    <property type="evidence" value="ECO:0007669"/>
    <property type="project" value="TreeGrafter"/>
</dbReference>
<dbReference type="Gene3D" id="3.40.430.10">
    <property type="entry name" value="Dihydrofolate Reductase, subunit A"/>
    <property type="match status" value="1"/>
</dbReference>
<dbReference type="PROSITE" id="PS51330">
    <property type="entry name" value="DHFR_2"/>
    <property type="match status" value="1"/>
</dbReference>
<comment type="similarity">
    <text evidence="2 7">Belongs to the dihydrofolate reductase family.</text>
</comment>
<sequence length="230" mass="24782">MTENTENTQNTESAENTMSDTTSTATSAALSRRDLHDAGLPDDIEIAMIWAQTTDGVIGDGSDMPWYLPEDLEHFKNSTVGAPVVMGRISWEALDPRYRPLPGRDNVVITRNSSYDAPGGTVCASIPEAVVAAHRIAAKQTDGTVPTVWILGGGEIYRQCLPVADRVVVTEIACGAPERFSVIAPDMRATLQDGSFTVSDGPWLDSEKGTALTGEDPLRYRICEYTATTS</sequence>
<name>X5EEC8_9CORY</name>
<evidence type="ECO:0000256" key="4">
    <source>
        <dbReference type="ARBA" id="ARBA00022563"/>
    </source>
</evidence>
<dbReference type="STRING" id="1404245.CGLY_12680"/>
<dbReference type="EMBL" id="CP006842">
    <property type="protein sequence ID" value="AHW64976.1"/>
    <property type="molecule type" value="Genomic_DNA"/>
</dbReference>
<dbReference type="GO" id="GO:0050661">
    <property type="term" value="F:NADP binding"/>
    <property type="evidence" value="ECO:0007669"/>
    <property type="project" value="InterPro"/>
</dbReference>
<dbReference type="InterPro" id="IPR024072">
    <property type="entry name" value="DHFR-like_dom_sf"/>
</dbReference>
<evidence type="ECO:0000256" key="7">
    <source>
        <dbReference type="RuleBase" id="RU004474"/>
    </source>
</evidence>
<organism evidence="10 11">
    <name type="scientific">Corynebacterium glyciniphilum AJ 3170</name>
    <dbReference type="NCBI Taxonomy" id="1404245"/>
    <lineage>
        <taxon>Bacteria</taxon>
        <taxon>Bacillati</taxon>
        <taxon>Actinomycetota</taxon>
        <taxon>Actinomycetes</taxon>
        <taxon>Mycobacteriales</taxon>
        <taxon>Corynebacteriaceae</taxon>
        <taxon>Corynebacterium</taxon>
    </lineage>
</organism>
<feature type="domain" description="DHFR" evidence="9">
    <location>
        <begin position="45"/>
        <end position="227"/>
    </location>
</feature>
<evidence type="ECO:0000256" key="3">
    <source>
        <dbReference type="ARBA" id="ARBA00012856"/>
    </source>
</evidence>
<protein>
    <recommendedName>
        <fullName evidence="3">dihydrofolate reductase</fullName>
        <ecNumber evidence="3">1.5.1.3</ecNumber>
    </recommendedName>
</protein>
<dbReference type="HOGENOM" id="CLU_043966_5_0_11"/>
<dbReference type="KEGG" id="cgy:CGLY_12680"/>
<dbReference type="CDD" id="cd00209">
    <property type="entry name" value="DHFR"/>
    <property type="match status" value="1"/>
</dbReference>
<reference evidence="10 11" key="1">
    <citation type="journal article" date="2015" name="Int. J. Syst. Evol. Microbiol.">
        <title>Revisiting Corynebacterium glyciniphilum (ex Kubota et al., 1972) sp. nov., nom. rev., isolated from putrefied banana.</title>
        <authorList>
            <person name="Al-Dilaimi A."/>
            <person name="Bednarz H."/>
            <person name="Lomker A."/>
            <person name="Niehaus K."/>
            <person name="Kalinowski J."/>
            <person name="Ruckert C."/>
        </authorList>
    </citation>
    <scope>NUCLEOTIDE SEQUENCE [LARGE SCALE GENOMIC DNA]</scope>
    <source>
        <strain evidence="10">AJ 3170</strain>
    </source>
</reference>
<dbReference type="AlphaFoldDB" id="X5EEC8"/>
<dbReference type="PRINTS" id="PR00070">
    <property type="entry name" value="DHFR"/>
</dbReference>
<evidence type="ECO:0000256" key="5">
    <source>
        <dbReference type="ARBA" id="ARBA00022857"/>
    </source>
</evidence>
<dbReference type="UniPathway" id="UPA00077">
    <property type="reaction ID" value="UER00158"/>
</dbReference>
<dbReference type="GO" id="GO:0005829">
    <property type="term" value="C:cytosol"/>
    <property type="evidence" value="ECO:0007669"/>
    <property type="project" value="TreeGrafter"/>
</dbReference>
<evidence type="ECO:0000256" key="2">
    <source>
        <dbReference type="ARBA" id="ARBA00009539"/>
    </source>
</evidence>
<dbReference type="InterPro" id="IPR017925">
    <property type="entry name" value="DHFR_CS"/>
</dbReference>
<dbReference type="PANTHER" id="PTHR48069">
    <property type="entry name" value="DIHYDROFOLATE REDUCTASE"/>
    <property type="match status" value="1"/>
</dbReference>
<evidence type="ECO:0000313" key="11">
    <source>
        <dbReference type="Proteomes" id="UP000023703"/>
    </source>
</evidence>
<dbReference type="GO" id="GO:0004146">
    <property type="term" value="F:dihydrofolate reductase activity"/>
    <property type="evidence" value="ECO:0007669"/>
    <property type="project" value="UniProtKB-EC"/>
</dbReference>
<dbReference type="Pfam" id="PF00186">
    <property type="entry name" value="DHFR_1"/>
    <property type="match status" value="1"/>
</dbReference>
<feature type="region of interest" description="Disordered" evidence="8">
    <location>
        <begin position="1"/>
        <end position="28"/>
    </location>
</feature>
<accession>X5EEC8</accession>
<proteinExistence type="inferred from homology"/>
<dbReference type="SUPFAM" id="SSF53597">
    <property type="entry name" value="Dihydrofolate reductase-like"/>
    <property type="match status" value="1"/>
</dbReference>
<dbReference type="Proteomes" id="UP000023703">
    <property type="component" value="Chromosome"/>
</dbReference>
<dbReference type="GO" id="GO:0046654">
    <property type="term" value="P:tetrahydrofolate biosynthetic process"/>
    <property type="evidence" value="ECO:0007669"/>
    <property type="project" value="UniProtKB-UniPathway"/>
</dbReference>
<keyword evidence="4" id="KW-0554">One-carbon metabolism</keyword>